<feature type="signal peptide" evidence="7">
    <location>
        <begin position="1"/>
        <end position="26"/>
    </location>
</feature>
<dbReference type="Proteomes" id="UP000295063">
    <property type="component" value="Unassembled WGS sequence"/>
</dbReference>
<feature type="transmembrane region" description="Helical" evidence="6">
    <location>
        <begin position="318"/>
        <end position="338"/>
    </location>
</feature>
<evidence type="ECO:0000256" key="4">
    <source>
        <dbReference type="ARBA" id="ARBA00022989"/>
    </source>
</evidence>
<keyword evidence="9" id="KW-1185">Reference proteome</keyword>
<dbReference type="GO" id="GO:0015093">
    <property type="term" value="F:ferrous iron transmembrane transporter activity"/>
    <property type="evidence" value="ECO:0007669"/>
    <property type="project" value="TreeGrafter"/>
</dbReference>
<feature type="chain" id="PRO_5020898981" evidence="7">
    <location>
        <begin position="27"/>
        <end position="398"/>
    </location>
</feature>
<dbReference type="PANTHER" id="PTHR31632:SF2">
    <property type="entry name" value="PLASMA MEMBRANE IRON PERMEASE"/>
    <property type="match status" value="1"/>
</dbReference>
<dbReference type="AlphaFoldDB" id="A0A4R1PWD2"/>
<keyword evidence="3 6" id="KW-0812">Transmembrane</keyword>
<dbReference type="EMBL" id="SLUI01000008">
    <property type="protein sequence ID" value="TCL36583.1"/>
    <property type="molecule type" value="Genomic_DNA"/>
</dbReference>
<dbReference type="OrthoDB" id="8215804at2"/>
<dbReference type="GO" id="GO:0033573">
    <property type="term" value="C:high-affinity iron permease complex"/>
    <property type="evidence" value="ECO:0007669"/>
    <property type="project" value="InterPro"/>
</dbReference>
<dbReference type="InterPro" id="IPR004923">
    <property type="entry name" value="FTR1/Fip1/EfeU"/>
</dbReference>
<keyword evidence="5 6" id="KW-0472">Membrane</keyword>
<evidence type="ECO:0000313" key="8">
    <source>
        <dbReference type="EMBL" id="TCL36583.1"/>
    </source>
</evidence>
<dbReference type="Pfam" id="PF03239">
    <property type="entry name" value="FTR1"/>
    <property type="match status" value="1"/>
</dbReference>
<protein>
    <submittedName>
        <fullName evidence="8">High-affinity iron transporter</fullName>
    </submittedName>
</protein>
<dbReference type="RefSeq" id="WP_132081458.1">
    <property type="nucleotide sequence ID" value="NZ_SLUI01000008.1"/>
</dbReference>
<evidence type="ECO:0000256" key="7">
    <source>
        <dbReference type="SAM" id="SignalP"/>
    </source>
</evidence>
<feature type="transmembrane region" description="Helical" evidence="6">
    <location>
        <begin position="370"/>
        <end position="386"/>
    </location>
</feature>
<comment type="caution">
    <text evidence="8">The sequence shown here is derived from an EMBL/GenBank/DDBJ whole genome shotgun (WGS) entry which is preliminary data.</text>
</comment>
<evidence type="ECO:0000256" key="3">
    <source>
        <dbReference type="ARBA" id="ARBA00022692"/>
    </source>
</evidence>
<evidence type="ECO:0000256" key="6">
    <source>
        <dbReference type="SAM" id="Phobius"/>
    </source>
</evidence>
<organism evidence="8 9">
    <name type="scientific">Anaerospora hongkongensis</name>
    <dbReference type="NCBI Taxonomy" id="244830"/>
    <lineage>
        <taxon>Bacteria</taxon>
        <taxon>Bacillati</taxon>
        <taxon>Bacillota</taxon>
        <taxon>Negativicutes</taxon>
        <taxon>Selenomonadales</taxon>
        <taxon>Sporomusaceae</taxon>
        <taxon>Anaerospora</taxon>
    </lineage>
</organism>
<gene>
    <name evidence="8" type="ORF">EV210_108235</name>
</gene>
<comment type="subcellular location">
    <subcellularLocation>
        <location evidence="1">Membrane</location>
        <topology evidence="1">Multi-pass membrane protein</topology>
    </subcellularLocation>
</comment>
<feature type="transmembrane region" description="Helical" evidence="6">
    <location>
        <begin position="209"/>
        <end position="227"/>
    </location>
</feature>
<evidence type="ECO:0000256" key="2">
    <source>
        <dbReference type="ARBA" id="ARBA00008333"/>
    </source>
</evidence>
<sequence length="398" mass="42802">MRKILLILLMPLVFMFAAQHTGFAAASWGKVVDKIEKTMTQSLDAYKQGNLDKAKKLVNDAYYGVYEKEGMELTVSSTISGRRGSTEEYKFSVIKKLMTNGAPEAEIKKEMDELVGMLREDAVKLGGTGKQQGPAEVFWPTFLILVREGFEAILVIGAITAYLNKSGNGSKTTVVYYGSFLAVLASLLTAIAINQIFNIGGANQEIMEGVTVLIAVVVLLSVCRWMISKADTKAWQSYIEGKVQHSVSGGNALSLGLAAFLAVYREGAEVVLFYQALLSDVGAHIDAVWMGFGAGCVALAIIYGVIHYGSMKIPLKPFFLGTSIFMYCLAVSFAGSGVNKLQAGGVVGVTLIPGMEAIDLLGIYPTWETLLPQIALVLLAIGGVMVRRRRQSAPEAAA</sequence>
<reference evidence="8 9" key="1">
    <citation type="submission" date="2019-03" db="EMBL/GenBank/DDBJ databases">
        <title>Genomic Encyclopedia of Type Strains, Phase IV (KMG-IV): sequencing the most valuable type-strain genomes for metagenomic binning, comparative biology and taxonomic classification.</title>
        <authorList>
            <person name="Goeker M."/>
        </authorList>
    </citation>
    <scope>NUCLEOTIDE SEQUENCE [LARGE SCALE GENOMIC DNA]</scope>
    <source>
        <strain evidence="8 9">DSM 15969</strain>
    </source>
</reference>
<evidence type="ECO:0000256" key="1">
    <source>
        <dbReference type="ARBA" id="ARBA00004141"/>
    </source>
</evidence>
<proteinExistence type="inferred from homology"/>
<feature type="transmembrane region" description="Helical" evidence="6">
    <location>
        <begin position="287"/>
        <end position="306"/>
    </location>
</feature>
<dbReference type="PANTHER" id="PTHR31632">
    <property type="entry name" value="IRON TRANSPORTER FTH1"/>
    <property type="match status" value="1"/>
</dbReference>
<keyword evidence="7" id="KW-0732">Signal</keyword>
<comment type="similarity">
    <text evidence="2">Belongs to the oxidase-dependent Fe transporter (OFeT) (TC 9.A.10.1) family.</text>
</comment>
<evidence type="ECO:0000256" key="5">
    <source>
        <dbReference type="ARBA" id="ARBA00023136"/>
    </source>
</evidence>
<evidence type="ECO:0000313" key="9">
    <source>
        <dbReference type="Proteomes" id="UP000295063"/>
    </source>
</evidence>
<name>A0A4R1PWD2_9FIRM</name>
<feature type="transmembrane region" description="Helical" evidence="6">
    <location>
        <begin position="175"/>
        <end position="197"/>
    </location>
</feature>
<accession>A0A4R1PWD2</accession>
<feature type="transmembrane region" description="Helical" evidence="6">
    <location>
        <begin position="248"/>
        <end position="267"/>
    </location>
</feature>
<keyword evidence="4 6" id="KW-1133">Transmembrane helix</keyword>